<evidence type="ECO:0000256" key="1">
    <source>
        <dbReference type="SAM" id="Coils"/>
    </source>
</evidence>
<dbReference type="STRING" id="351607.Acel_0065"/>
<feature type="domain" description="RsiG-like" evidence="2">
    <location>
        <begin position="123"/>
        <end position="182"/>
    </location>
</feature>
<proteinExistence type="predicted"/>
<accession>A0LQY1</accession>
<dbReference type="CDD" id="cd21107">
    <property type="entry name" value="RsiG"/>
    <property type="match status" value="1"/>
</dbReference>
<dbReference type="KEGG" id="ace:Acel_0065"/>
<dbReference type="HOGENOM" id="CLU_091021_1_0_11"/>
<reference evidence="3 4" key="1">
    <citation type="journal article" date="2009" name="Genome Res.">
        <title>Complete genome of the cellulolytic thermophile Acidothermus cellulolyticus 11B provides insights into its ecophysiological and evolutionary adaptations.</title>
        <authorList>
            <person name="Barabote R.D."/>
            <person name="Xie G."/>
            <person name="Leu D.H."/>
            <person name="Normand P."/>
            <person name="Necsulea A."/>
            <person name="Daubin V."/>
            <person name="Medigue C."/>
            <person name="Adney W.S."/>
            <person name="Xu X.C."/>
            <person name="Lapidus A."/>
            <person name="Parales R.E."/>
            <person name="Detter C."/>
            <person name="Pujic P."/>
            <person name="Bruce D."/>
            <person name="Lavire C."/>
            <person name="Challacombe J.F."/>
            <person name="Brettin T.S."/>
            <person name="Berry A.M."/>
        </authorList>
    </citation>
    <scope>NUCLEOTIDE SEQUENCE [LARGE SCALE GENOMIC DNA]</scope>
    <source>
        <strain evidence="4">ATCC 43068 / DSM 8971 / 11B</strain>
    </source>
</reference>
<feature type="domain" description="RsiG-like" evidence="2">
    <location>
        <begin position="22"/>
        <end position="88"/>
    </location>
</feature>
<name>A0LQY1_ACIC1</name>
<dbReference type="InParanoid" id="A0LQY1"/>
<feature type="coiled-coil region" evidence="1">
    <location>
        <begin position="24"/>
        <end position="55"/>
    </location>
</feature>
<dbReference type="InterPro" id="IPR055209">
    <property type="entry name" value="RsiG-like_dom"/>
</dbReference>
<dbReference type="OrthoDB" id="5182641at2"/>
<sequence length="191" mass="21662">MADDGPRPRGGNRRIDRVLSPEYLEGLSERSLEEIRELRRAAEEEEADLSYLRKLLQGRMDIIEAELARRQGELEETASILEELPRILADEPTTPHGLGRHLSIGPSRITEHRRLVERLIADSDLSALAGRTSDQLRATLARFAEHERVISEQRRAVQAVIDACAAEIARRYRDGEAQVEALLHHHLEGDR</sequence>
<keyword evidence="1" id="KW-0175">Coiled coil</keyword>
<evidence type="ECO:0000313" key="4">
    <source>
        <dbReference type="Proteomes" id="UP000008221"/>
    </source>
</evidence>
<organism evidence="3 4">
    <name type="scientific">Acidothermus cellulolyticus (strain ATCC 43068 / DSM 8971 / 11B)</name>
    <dbReference type="NCBI Taxonomy" id="351607"/>
    <lineage>
        <taxon>Bacteria</taxon>
        <taxon>Bacillati</taxon>
        <taxon>Actinomycetota</taxon>
        <taxon>Actinomycetes</taxon>
        <taxon>Acidothermales</taxon>
        <taxon>Acidothermaceae</taxon>
        <taxon>Acidothermus</taxon>
    </lineage>
</organism>
<dbReference type="eggNOG" id="ENOG5032UKH">
    <property type="taxonomic scope" value="Bacteria"/>
</dbReference>
<dbReference type="EMBL" id="CP000481">
    <property type="protein sequence ID" value="ABK51841.1"/>
    <property type="molecule type" value="Genomic_DNA"/>
</dbReference>
<protein>
    <submittedName>
        <fullName evidence="3">AmfC protein</fullName>
    </submittedName>
</protein>
<evidence type="ECO:0000259" key="2">
    <source>
        <dbReference type="Pfam" id="PF22802"/>
    </source>
</evidence>
<evidence type="ECO:0000313" key="3">
    <source>
        <dbReference type="EMBL" id="ABK51841.1"/>
    </source>
</evidence>
<dbReference type="RefSeq" id="WP_011718905.1">
    <property type="nucleotide sequence ID" value="NC_008578.1"/>
</dbReference>
<dbReference type="Proteomes" id="UP000008221">
    <property type="component" value="Chromosome"/>
</dbReference>
<dbReference type="Pfam" id="PF22802">
    <property type="entry name" value="RsiG"/>
    <property type="match status" value="2"/>
</dbReference>
<dbReference type="InterPro" id="IPR049575">
    <property type="entry name" value="RsiG-like"/>
</dbReference>
<gene>
    <name evidence="3" type="ordered locus">Acel_0065</name>
</gene>
<keyword evidence="4" id="KW-1185">Reference proteome</keyword>
<dbReference type="AlphaFoldDB" id="A0LQY1"/>